<proteinExistence type="inferred from homology"/>
<dbReference type="SMART" id="SM00382">
    <property type="entry name" value="AAA"/>
    <property type="match status" value="1"/>
</dbReference>
<reference evidence="5" key="1">
    <citation type="submission" date="2022-08" db="EMBL/GenBank/DDBJ databases">
        <authorList>
            <person name="Deng Y."/>
            <person name="Han X.-F."/>
            <person name="Zhang Y.-Q."/>
        </authorList>
    </citation>
    <scope>NUCLEOTIDE SEQUENCE</scope>
    <source>
        <strain evidence="5">CPCC 203386</strain>
    </source>
</reference>
<dbReference type="RefSeq" id="WP_259536963.1">
    <property type="nucleotide sequence ID" value="NZ_JANLCJ010000001.1"/>
</dbReference>
<name>A0ABT2GWP3_9MICO</name>
<dbReference type="SUPFAM" id="SSF52540">
    <property type="entry name" value="P-loop containing nucleoside triphosphate hydrolases"/>
    <property type="match status" value="1"/>
</dbReference>
<keyword evidence="3 5" id="KW-0067">ATP-binding</keyword>
<accession>A0ABT2GWP3</accession>
<dbReference type="Proteomes" id="UP001165586">
    <property type="component" value="Unassembled WGS sequence"/>
</dbReference>
<evidence type="ECO:0000259" key="4">
    <source>
        <dbReference type="SMART" id="SM00382"/>
    </source>
</evidence>
<keyword evidence="2" id="KW-0547">Nucleotide-binding</keyword>
<evidence type="ECO:0000313" key="5">
    <source>
        <dbReference type="EMBL" id="MCS5732367.1"/>
    </source>
</evidence>
<evidence type="ECO:0000313" key="6">
    <source>
        <dbReference type="Proteomes" id="UP001165586"/>
    </source>
</evidence>
<dbReference type="Gene3D" id="1.10.8.60">
    <property type="match status" value="1"/>
</dbReference>
<dbReference type="Pfam" id="PF00004">
    <property type="entry name" value="AAA"/>
    <property type="match status" value="1"/>
</dbReference>
<gene>
    <name evidence="5" type="ORF">N1032_01240</name>
</gene>
<feature type="domain" description="AAA+ ATPase" evidence="4">
    <location>
        <begin position="247"/>
        <end position="374"/>
    </location>
</feature>
<dbReference type="Gene3D" id="3.40.50.300">
    <property type="entry name" value="P-loop containing nucleotide triphosphate hydrolases"/>
    <property type="match status" value="1"/>
</dbReference>
<dbReference type="PANTHER" id="PTHR23073">
    <property type="entry name" value="26S PROTEASOME REGULATORY SUBUNIT"/>
    <property type="match status" value="1"/>
</dbReference>
<dbReference type="CDD" id="cd19481">
    <property type="entry name" value="RecA-like_protease"/>
    <property type="match status" value="1"/>
</dbReference>
<dbReference type="InterPro" id="IPR050221">
    <property type="entry name" value="26S_Proteasome_ATPase"/>
</dbReference>
<dbReference type="GO" id="GO:0005524">
    <property type="term" value="F:ATP binding"/>
    <property type="evidence" value="ECO:0007669"/>
    <property type="project" value="UniProtKB-KW"/>
</dbReference>
<evidence type="ECO:0000256" key="1">
    <source>
        <dbReference type="ARBA" id="ARBA00006914"/>
    </source>
</evidence>
<comment type="similarity">
    <text evidence="1">Belongs to the AAA ATPase family.</text>
</comment>
<organism evidence="5 6">
    <name type="scientific">Herbiconiux daphne</name>
    <dbReference type="NCBI Taxonomy" id="2970914"/>
    <lineage>
        <taxon>Bacteria</taxon>
        <taxon>Bacillati</taxon>
        <taxon>Actinomycetota</taxon>
        <taxon>Actinomycetes</taxon>
        <taxon>Micrococcales</taxon>
        <taxon>Microbacteriaceae</taxon>
        <taxon>Herbiconiux</taxon>
    </lineage>
</organism>
<dbReference type="InterPro" id="IPR003593">
    <property type="entry name" value="AAA+_ATPase"/>
</dbReference>
<comment type="caution">
    <text evidence="5">The sequence shown here is derived from an EMBL/GenBank/DDBJ whole genome shotgun (WGS) entry which is preliminary data.</text>
</comment>
<evidence type="ECO:0000256" key="2">
    <source>
        <dbReference type="ARBA" id="ARBA00022741"/>
    </source>
</evidence>
<keyword evidence="6" id="KW-1185">Reference proteome</keyword>
<protein>
    <submittedName>
        <fullName evidence="5">ATP-binding protein</fullName>
    </submittedName>
</protein>
<sequence length="488" mass="51445">MDERTQDFVDTFRAFLADVVNQAPPGADGLSPLGELVETHLGVPIAQLPVVTHVVAPHRLVDADLALAHLAADSGSEPMGVTGGQMRDQASLSELLTNAHRMNYAPGPVDYVSAADGPNSTRRVMSFGVHLLRFRDIPLVALQRGARPERGRASASLEVLAADPEIATAFIEEFSRLMLALSVLRGQVLSFSGSEYGNHAAGATFLPRPNVPAADVVLPSGVLESVVRHVVGIGEQRERLRDAGQHLKRGILLYGPPGTGKTLTVRHLLTRTPQTTAVLLTGGSIRFISEAAELARAMQPAIVVLEDVDLVASERGMHGAPQPLLFAVLDALDGLDGDADVAFVLTTNRVDVLERALAERPGRVDLAVEIGLPDAESRRRLFSRYADGLGVGQQAIDDAADRAAGTTGSFAKELFRRAVLLAAENDRAVTDDDVAASLESLLAASARLTRSLLGGSESDGPVAASDPVQFSGGFVARAPMSGAEFPLG</sequence>
<evidence type="ECO:0000256" key="3">
    <source>
        <dbReference type="ARBA" id="ARBA00022840"/>
    </source>
</evidence>
<dbReference type="InterPro" id="IPR027417">
    <property type="entry name" value="P-loop_NTPase"/>
</dbReference>
<dbReference type="EMBL" id="JANLCJ010000001">
    <property type="protein sequence ID" value="MCS5732367.1"/>
    <property type="molecule type" value="Genomic_DNA"/>
</dbReference>
<dbReference type="InterPro" id="IPR003959">
    <property type="entry name" value="ATPase_AAA_core"/>
</dbReference>